<name>A0A926Z7D5_9CYAN</name>
<keyword evidence="2" id="KW-1185">Reference proteome</keyword>
<reference evidence="1" key="1">
    <citation type="journal article" date="2015" name="ISME J.">
        <title>Draft Genome Sequence of Streptomyces incarnatus NRRL8089, which Produces the Nucleoside Antibiotic Sinefungin.</title>
        <authorList>
            <person name="Oshima K."/>
            <person name="Hattori M."/>
            <person name="Shimizu H."/>
            <person name="Fukuda K."/>
            <person name="Nemoto M."/>
            <person name="Inagaki K."/>
            <person name="Tamura T."/>
        </authorList>
    </citation>
    <scope>NUCLEOTIDE SEQUENCE</scope>
    <source>
        <strain evidence="1">FACHB-1277</strain>
    </source>
</reference>
<dbReference type="RefSeq" id="WP_190350122.1">
    <property type="nucleotide sequence ID" value="NZ_JACJPY010000013.1"/>
</dbReference>
<dbReference type="NCBIfam" id="NF041539">
    <property type="entry name" value="choice_anch_R"/>
    <property type="match status" value="1"/>
</dbReference>
<evidence type="ECO:0008006" key="3">
    <source>
        <dbReference type="Google" id="ProtNLM"/>
    </source>
</evidence>
<organism evidence="1 2">
    <name type="scientific">Pseudanabaena cinerea FACHB-1277</name>
    <dbReference type="NCBI Taxonomy" id="2949581"/>
    <lineage>
        <taxon>Bacteria</taxon>
        <taxon>Bacillati</taxon>
        <taxon>Cyanobacteriota</taxon>
        <taxon>Cyanophyceae</taxon>
        <taxon>Pseudanabaenales</taxon>
        <taxon>Pseudanabaenaceae</taxon>
        <taxon>Pseudanabaena</taxon>
        <taxon>Pseudanabaena cinerea</taxon>
    </lineage>
</organism>
<sequence length="243" mass="25547">MLTALNSIPAKVCIAALCTSAVSISVLTDSANAISLIGNLDGTNGTASLIDTDRTLTVQFTTPNLPTANDKFQLNNIRLRVSNFRTNSTAPSADKVLLSITDNANGNSFFGDDLFTTFSSPTSTVNTPRTITFTPSSTFFFERNTTYWLSVAAFDSGTTFNWISNAANTAPTGGLASLGAGGYKYTVDAGGDGFTAAVPSFGSFDVDVTQVPFEFEASGGLVILGGLFLARRLKARKKDNNVA</sequence>
<reference evidence="1" key="2">
    <citation type="submission" date="2020-08" db="EMBL/GenBank/DDBJ databases">
        <authorList>
            <person name="Chen M."/>
            <person name="Teng W."/>
            <person name="Zhao L."/>
            <person name="Hu C."/>
            <person name="Zhou Y."/>
            <person name="Han B."/>
            <person name="Song L."/>
            <person name="Shu W."/>
        </authorList>
    </citation>
    <scope>NUCLEOTIDE SEQUENCE</scope>
    <source>
        <strain evidence="1">FACHB-1277</strain>
    </source>
</reference>
<protein>
    <recommendedName>
        <fullName evidence="3">PEP-CTERM sorting domain-containing protein</fullName>
    </recommendedName>
</protein>
<proteinExistence type="predicted"/>
<comment type="caution">
    <text evidence="1">The sequence shown here is derived from an EMBL/GenBank/DDBJ whole genome shotgun (WGS) entry which is preliminary data.</text>
</comment>
<evidence type="ECO:0000313" key="2">
    <source>
        <dbReference type="Proteomes" id="UP000631421"/>
    </source>
</evidence>
<evidence type="ECO:0000313" key="1">
    <source>
        <dbReference type="EMBL" id="MBD2149749.1"/>
    </source>
</evidence>
<dbReference type="AlphaFoldDB" id="A0A926Z7D5"/>
<dbReference type="Proteomes" id="UP000631421">
    <property type="component" value="Unassembled WGS sequence"/>
</dbReference>
<dbReference type="EMBL" id="JACJPY010000013">
    <property type="protein sequence ID" value="MBD2149749.1"/>
    <property type="molecule type" value="Genomic_DNA"/>
</dbReference>
<gene>
    <name evidence="1" type="ORF">H6F44_06360</name>
</gene>
<accession>A0A926Z7D5</accession>